<evidence type="ECO:0000256" key="1">
    <source>
        <dbReference type="ARBA" id="ARBA00022741"/>
    </source>
</evidence>
<dbReference type="SUPFAM" id="SSF56112">
    <property type="entry name" value="Protein kinase-like (PK-like)"/>
    <property type="match status" value="1"/>
</dbReference>
<comment type="caution">
    <text evidence="3">The sequence shown here is derived from an EMBL/GenBank/DDBJ whole genome shotgun (WGS) entry which is preliminary data.</text>
</comment>
<dbReference type="EMBL" id="NBSK02000009">
    <property type="protein sequence ID" value="KAJ0188460.1"/>
    <property type="molecule type" value="Genomic_DNA"/>
</dbReference>
<evidence type="ECO:0000313" key="4">
    <source>
        <dbReference type="Proteomes" id="UP000235145"/>
    </source>
</evidence>
<keyword evidence="2" id="KW-0067">ATP-binding</keyword>
<name>A0A9R1UK50_LACSA</name>
<dbReference type="GO" id="GO:0005524">
    <property type="term" value="F:ATP binding"/>
    <property type="evidence" value="ECO:0007669"/>
    <property type="project" value="UniProtKB-KW"/>
</dbReference>
<dbReference type="InterPro" id="IPR011009">
    <property type="entry name" value="Kinase-like_dom_sf"/>
</dbReference>
<dbReference type="Gene3D" id="1.10.510.10">
    <property type="entry name" value="Transferase(Phosphotransferase) domain 1"/>
    <property type="match status" value="1"/>
</dbReference>
<keyword evidence="1" id="KW-0547">Nucleotide-binding</keyword>
<dbReference type="PANTHER" id="PTHR24055">
    <property type="entry name" value="MITOGEN-ACTIVATED PROTEIN KINASE"/>
    <property type="match status" value="1"/>
</dbReference>
<dbReference type="Proteomes" id="UP000235145">
    <property type="component" value="Unassembled WGS sequence"/>
</dbReference>
<reference evidence="3 4" key="1">
    <citation type="journal article" date="2017" name="Nat. Commun.">
        <title>Genome assembly with in vitro proximity ligation data and whole-genome triplication in lettuce.</title>
        <authorList>
            <person name="Reyes-Chin-Wo S."/>
            <person name="Wang Z."/>
            <person name="Yang X."/>
            <person name="Kozik A."/>
            <person name="Arikit S."/>
            <person name="Song C."/>
            <person name="Xia L."/>
            <person name="Froenicke L."/>
            <person name="Lavelle D.O."/>
            <person name="Truco M.J."/>
            <person name="Xia R."/>
            <person name="Zhu S."/>
            <person name="Xu C."/>
            <person name="Xu H."/>
            <person name="Xu X."/>
            <person name="Cox K."/>
            <person name="Korf I."/>
            <person name="Meyers B.C."/>
            <person name="Michelmore R.W."/>
        </authorList>
    </citation>
    <scope>NUCLEOTIDE SEQUENCE [LARGE SCALE GENOMIC DNA]</scope>
    <source>
        <strain evidence="4">cv. Salinas</strain>
        <tissue evidence="3">Seedlings</tissue>
    </source>
</reference>
<gene>
    <name evidence="3" type="ORF">LSAT_V11C900499520</name>
</gene>
<dbReference type="InterPro" id="IPR050117">
    <property type="entry name" value="MAPK"/>
</dbReference>
<evidence type="ECO:0000313" key="3">
    <source>
        <dbReference type="EMBL" id="KAJ0188460.1"/>
    </source>
</evidence>
<dbReference type="AlphaFoldDB" id="A0A9R1UK50"/>
<proteinExistence type="predicted"/>
<evidence type="ECO:0008006" key="5">
    <source>
        <dbReference type="Google" id="ProtNLM"/>
    </source>
</evidence>
<accession>A0A9R1UK50</accession>
<keyword evidence="4" id="KW-1185">Reference proteome</keyword>
<protein>
    <recommendedName>
        <fullName evidence="5">Protein kinase domain-containing protein</fullName>
    </recommendedName>
</protein>
<organism evidence="3 4">
    <name type="scientific">Lactuca sativa</name>
    <name type="common">Garden lettuce</name>
    <dbReference type="NCBI Taxonomy" id="4236"/>
    <lineage>
        <taxon>Eukaryota</taxon>
        <taxon>Viridiplantae</taxon>
        <taxon>Streptophyta</taxon>
        <taxon>Embryophyta</taxon>
        <taxon>Tracheophyta</taxon>
        <taxon>Spermatophyta</taxon>
        <taxon>Magnoliopsida</taxon>
        <taxon>eudicotyledons</taxon>
        <taxon>Gunneridae</taxon>
        <taxon>Pentapetalae</taxon>
        <taxon>asterids</taxon>
        <taxon>campanulids</taxon>
        <taxon>Asterales</taxon>
        <taxon>Asteraceae</taxon>
        <taxon>Cichorioideae</taxon>
        <taxon>Cichorieae</taxon>
        <taxon>Lactucinae</taxon>
        <taxon>Lactuca</taxon>
    </lineage>
</organism>
<sequence length="94" mass="10691">MDYTMLYTPAIDIWSIVCIFDGMLTGKPLFPRRNGVHQLNIFTNLIGSPSVVTFLKKICYHLLQIRNEKAISYLNGIPNKTKVPFSHKLPNADP</sequence>
<evidence type="ECO:0000256" key="2">
    <source>
        <dbReference type="ARBA" id="ARBA00022840"/>
    </source>
</evidence>